<dbReference type="SUPFAM" id="SSF53098">
    <property type="entry name" value="Ribonuclease H-like"/>
    <property type="match status" value="1"/>
</dbReference>
<proteinExistence type="predicted"/>
<reference evidence="1" key="1">
    <citation type="submission" date="2022-10" db="EMBL/GenBank/DDBJ databases">
        <authorList>
            <person name="Yu W.X."/>
        </authorList>
    </citation>
    <scope>NUCLEOTIDE SEQUENCE</scope>
    <source>
        <strain evidence="1">D04</strain>
    </source>
</reference>
<evidence type="ECO:0008006" key="3">
    <source>
        <dbReference type="Google" id="ProtNLM"/>
    </source>
</evidence>
<sequence>MKKFANLLVLSFLIGRLRDDANLRYLYQGEPTSKTGRPQKYDGKVDHNNIDMKHFKLVSKDEHAVVHSAIVHSISLKRSIKVVHALYCNEKGKQVYKLCFSTDINMHASDILKSYQSRFQIASLYREAKQHIGLNDCQTRSENKLGFHFNASLTAINLAKVTHWLSIPKEHRRSFSMMDVKIINHNALQLDLFFDKLGINPHWPKNIK</sequence>
<dbReference type="Proteomes" id="UP001207408">
    <property type="component" value="Unassembled WGS sequence"/>
</dbReference>
<dbReference type="InterPro" id="IPR012337">
    <property type="entry name" value="RNaseH-like_sf"/>
</dbReference>
<evidence type="ECO:0000313" key="1">
    <source>
        <dbReference type="EMBL" id="MCW3806965.1"/>
    </source>
</evidence>
<dbReference type="RefSeq" id="WP_301200913.1">
    <property type="nucleotide sequence ID" value="NZ_JAPDPI010000034.1"/>
</dbReference>
<dbReference type="AlphaFoldDB" id="A0AAE3SLX6"/>
<dbReference type="EMBL" id="JAPDPI010000034">
    <property type="protein sequence ID" value="MCW3806965.1"/>
    <property type="molecule type" value="Genomic_DNA"/>
</dbReference>
<gene>
    <name evidence="1" type="ORF">OM074_15115</name>
</gene>
<organism evidence="1 2">
    <name type="scientific">Plebeiibacterium marinum</name>
    <dbReference type="NCBI Taxonomy" id="2992111"/>
    <lineage>
        <taxon>Bacteria</taxon>
        <taxon>Pseudomonadati</taxon>
        <taxon>Bacteroidota</taxon>
        <taxon>Bacteroidia</taxon>
        <taxon>Marinilabiliales</taxon>
        <taxon>Marinilabiliaceae</taxon>
        <taxon>Plebeiibacterium</taxon>
    </lineage>
</organism>
<comment type="caution">
    <text evidence="1">The sequence shown here is derived from an EMBL/GenBank/DDBJ whole genome shotgun (WGS) entry which is preliminary data.</text>
</comment>
<protein>
    <recommendedName>
        <fullName evidence="3">Transposase</fullName>
    </recommendedName>
</protein>
<accession>A0AAE3SLX6</accession>
<evidence type="ECO:0000313" key="2">
    <source>
        <dbReference type="Proteomes" id="UP001207408"/>
    </source>
</evidence>
<name>A0AAE3SLX6_9BACT</name>
<keyword evidence="2" id="KW-1185">Reference proteome</keyword>